<organism evidence="2 3">
    <name type="scientific">Sphingomonas hominis</name>
    <dbReference type="NCBI Taxonomy" id="2741495"/>
    <lineage>
        <taxon>Bacteria</taxon>
        <taxon>Pseudomonadati</taxon>
        <taxon>Pseudomonadota</taxon>
        <taxon>Alphaproteobacteria</taxon>
        <taxon>Sphingomonadales</taxon>
        <taxon>Sphingomonadaceae</taxon>
        <taxon>Sphingomonas</taxon>
    </lineage>
</organism>
<name>A0ABX2JMJ8_9SPHN</name>
<feature type="compositionally biased region" description="Low complexity" evidence="1">
    <location>
        <begin position="1"/>
        <end position="26"/>
    </location>
</feature>
<sequence length="281" mass="30784">MHDYPHTPAGAAAPHAAALPATQAPSPERDAHGFDPNDFEWRPVPRRPRADGWSPEVQARFVEALADTGLVSAACAAVDMSIGSAYRLRRAAGAESFARAWDAALDAAADHLQALAFSRAIEGVDVPVFDRDGCRIGSKRQYNDRLLMFLLRAYRPDRFRHAHEDTRRADEPRAAPTLSMARATPALSPVTPAEPHRLMAPDALADALDAAAGMGELFERYPDLERQRYARPSVEGDSHVATERARARAARDAARDDADWARGNDPFGREPTRDYDGTPEL</sequence>
<accession>A0ABX2JMJ8</accession>
<feature type="compositionally biased region" description="Basic and acidic residues" evidence="1">
    <location>
        <begin position="27"/>
        <end position="43"/>
    </location>
</feature>
<dbReference type="RefSeq" id="WP_174194577.1">
    <property type="nucleotide sequence ID" value="NZ_JABULH010000005.1"/>
</dbReference>
<reference evidence="2 3" key="1">
    <citation type="submission" date="2020-06" db="EMBL/GenBank/DDBJ databases">
        <title>Sphingomonas hominis sp. nov., a member of the Sphingomonas, isolated from the hair of a 22-year-old girl.</title>
        <authorList>
            <person name="Zhang D.-F."/>
            <person name="Cui X.-W."/>
        </authorList>
    </citation>
    <scope>NUCLEOTIDE SEQUENCE [LARGE SCALE GENOMIC DNA]</scope>
    <source>
        <strain evidence="2 3">HHU CXW</strain>
    </source>
</reference>
<dbReference type="EMBL" id="JABULH010000005">
    <property type="protein sequence ID" value="NTS65951.1"/>
    <property type="molecule type" value="Genomic_DNA"/>
</dbReference>
<dbReference type="Proteomes" id="UP000621447">
    <property type="component" value="Unassembled WGS sequence"/>
</dbReference>
<evidence type="ECO:0000313" key="2">
    <source>
        <dbReference type="EMBL" id="NTS65951.1"/>
    </source>
</evidence>
<evidence type="ECO:0000256" key="1">
    <source>
        <dbReference type="SAM" id="MobiDB-lite"/>
    </source>
</evidence>
<feature type="region of interest" description="Disordered" evidence="1">
    <location>
        <begin position="229"/>
        <end position="281"/>
    </location>
</feature>
<feature type="region of interest" description="Disordered" evidence="1">
    <location>
        <begin position="1"/>
        <end position="53"/>
    </location>
</feature>
<evidence type="ECO:0000313" key="3">
    <source>
        <dbReference type="Proteomes" id="UP000621447"/>
    </source>
</evidence>
<keyword evidence="3" id="KW-1185">Reference proteome</keyword>
<comment type="caution">
    <text evidence="2">The sequence shown here is derived from an EMBL/GenBank/DDBJ whole genome shotgun (WGS) entry which is preliminary data.</text>
</comment>
<protein>
    <recommendedName>
        <fullName evidence="4">Helix-turn-helix domain-containing protein</fullName>
    </recommendedName>
</protein>
<gene>
    <name evidence="2" type="ORF">HRV97_12355</name>
</gene>
<evidence type="ECO:0008006" key="4">
    <source>
        <dbReference type="Google" id="ProtNLM"/>
    </source>
</evidence>
<proteinExistence type="predicted"/>